<dbReference type="EMBL" id="BGZK01003985">
    <property type="protein sequence ID" value="GBP06058.1"/>
    <property type="molecule type" value="Genomic_DNA"/>
</dbReference>
<feature type="region of interest" description="Disordered" evidence="1">
    <location>
        <begin position="53"/>
        <end position="80"/>
    </location>
</feature>
<accession>A0A4C1SY06</accession>
<comment type="caution">
    <text evidence="3">The sequence shown here is derived from an EMBL/GenBank/DDBJ whole genome shotgun (WGS) entry which is preliminary data.</text>
</comment>
<protein>
    <submittedName>
        <fullName evidence="3">Uncharacterized protein</fullName>
    </submittedName>
</protein>
<keyword evidence="2" id="KW-0812">Transmembrane</keyword>
<dbReference type="AlphaFoldDB" id="A0A4C1SY06"/>
<evidence type="ECO:0000256" key="2">
    <source>
        <dbReference type="SAM" id="Phobius"/>
    </source>
</evidence>
<evidence type="ECO:0000256" key="1">
    <source>
        <dbReference type="SAM" id="MobiDB-lite"/>
    </source>
</evidence>
<feature type="transmembrane region" description="Helical" evidence="2">
    <location>
        <begin position="111"/>
        <end position="130"/>
    </location>
</feature>
<evidence type="ECO:0000313" key="3">
    <source>
        <dbReference type="EMBL" id="GBP06058.1"/>
    </source>
</evidence>
<sequence length="152" mass="17117">MAAPVLQRNQVVAVMSMTVVPNQITGIPRTLITMAEVRRQVATVVRVASAGAGGYQRQRNDDRRDDRRPGGGSGYRGRSNHGLAIHNKMVSLELVEVAIQVAFTSETMKTLIIHTIKMAMAAVVVAVMLFQQRLTLRFSWRWWRQLQRSARF</sequence>
<feature type="compositionally biased region" description="Basic and acidic residues" evidence="1">
    <location>
        <begin position="58"/>
        <end position="69"/>
    </location>
</feature>
<keyword evidence="4" id="KW-1185">Reference proteome</keyword>
<name>A0A4C1SY06_EUMVA</name>
<keyword evidence="2" id="KW-0472">Membrane</keyword>
<gene>
    <name evidence="3" type="ORF">EVAR_71425_1</name>
</gene>
<reference evidence="3 4" key="1">
    <citation type="journal article" date="2019" name="Commun. Biol.">
        <title>The bagworm genome reveals a unique fibroin gene that provides high tensile strength.</title>
        <authorList>
            <person name="Kono N."/>
            <person name="Nakamura H."/>
            <person name="Ohtoshi R."/>
            <person name="Tomita M."/>
            <person name="Numata K."/>
            <person name="Arakawa K."/>
        </authorList>
    </citation>
    <scope>NUCLEOTIDE SEQUENCE [LARGE SCALE GENOMIC DNA]</scope>
</reference>
<evidence type="ECO:0000313" key="4">
    <source>
        <dbReference type="Proteomes" id="UP000299102"/>
    </source>
</evidence>
<organism evidence="3 4">
    <name type="scientific">Eumeta variegata</name>
    <name type="common">Bagworm moth</name>
    <name type="synonym">Eumeta japonica</name>
    <dbReference type="NCBI Taxonomy" id="151549"/>
    <lineage>
        <taxon>Eukaryota</taxon>
        <taxon>Metazoa</taxon>
        <taxon>Ecdysozoa</taxon>
        <taxon>Arthropoda</taxon>
        <taxon>Hexapoda</taxon>
        <taxon>Insecta</taxon>
        <taxon>Pterygota</taxon>
        <taxon>Neoptera</taxon>
        <taxon>Endopterygota</taxon>
        <taxon>Lepidoptera</taxon>
        <taxon>Glossata</taxon>
        <taxon>Ditrysia</taxon>
        <taxon>Tineoidea</taxon>
        <taxon>Psychidae</taxon>
        <taxon>Oiketicinae</taxon>
        <taxon>Eumeta</taxon>
    </lineage>
</organism>
<keyword evidence="2" id="KW-1133">Transmembrane helix</keyword>
<proteinExistence type="predicted"/>
<dbReference type="Proteomes" id="UP000299102">
    <property type="component" value="Unassembled WGS sequence"/>
</dbReference>